<dbReference type="InterPro" id="IPR040962">
    <property type="entry name" value="TPR_22"/>
</dbReference>
<dbReference type="EMBL" id="SWKU01000007">
    <property type="protein sequence ID" value="KAF3004909.1"/>
    <property type="molecule type" value="Genomic_DNA"/>
</dbReference>
<dbReference type="InterPro" id="IPR019734">
    <property type="entry name" value="TPR_rpt"/>
</dbReference>
<gene>
    <name evidence="4" type="ORF">E8E13_006637</name>
</gene>
<dbReference type="Proteomes" id="UP000801428">
    <property type="component" value="Unassembled WGS sequence"/>
</dbReference>
<dbReference type="GO" id="GO:0006401">
    <property type="term" value="P:RNA catabolic process"/>
    <property type="evidence" value="ECO:0007669"/>
    <property type="project" value="InterPro"/>
</dbReference>
<dbReference type="PANTHER" id="PTHR15704">
    <property type="entry name" value="SUPERKILLER 3 PROTEIN-RELATED"/>
    <property type="match status" value="1"/>
</dbReference>
<evidence type="ECO:0000256" key="2">
    <source>
        <dbReference type="ARBA" id="ARBA00022803"/>
    </source>
</evidence>
<keyword evidence="5" id="KW-1185">Reference proteome</keyword>
<evidence type="ECO:0000313" key="5">
    <source>
        <dbReference type="Proteomes" id="UP000801428"/>
    </source>
</evidence>
<reference evidence="4" key="1">
    <citation type="submission" date="2019-04" db="EMBL/GenBank/DDBJ databases">
        <title>Sequencing of skin fungus with MAO and IRED activity.</title>
        <authorList>
            <person name="Marsaioli A.J."/>
            <person name="Bonatto J.M.C."/>
            <person name="Reis Junior O."/>
        </authorList>
    </citation>
    <scope>NUCLEOTIDE SEQUENCE</scope>
    <source>
        <strain evidence="4">30M1</strain>
    </source>
</reference>
<keyword evidence="2 3" id="KW-0802">TPR repeat</keyword>
<protein>
    <submittedName>
        <fullName evidence="4">Uncharacterized protein</fullName>
    </submittedName>
</protein>
<dbReference type="OrthoDB" id="421075at2759"/>
<dbReference type="AlphaFoldDB" id="A0A9P4TGI2"/>
<keyword evidence="1" id="KW-0677">Repeat</keyword>
<dbReference type="Gene3D" id="1.25.40.10">
    <property type="entry name" value="Tetratricopeptide repeat domain"/>
    <property type="match status" value="1"/>
</dbReference>
<dbReference type="InterPro" id="IPR011990">
    <property type="entry name" value="TPR-like_helical_dom_sf"/>
</dbReference>
<dbReference type="PROSITE" id="PS50005">
    <property type="entry name" value="TPR"/>
    <property type="match status" value="1"/>
</dbReference>
<name>A0A9P4TGI2_CURKU</name>
<comment type="caution">
    <text evidence="4">The sequence shown here is derived from an EMBL/GenBank/DDBJ whole genome shotgun (WGS) entry which is preliminary data.</text>
</comment>
<dbReference type="SMART" id="SM00028">
    <property type="entry name" value="TPR"/>
    <property type="match status" value="2"/>
</dbReference>
<accession>A0A9P4TGI2</accession>
<dbReference type="InterPro" id="IPR039226">
    <property type="entry name" value="Ski3/TTC37"/>
</dbReference>
<evidence type="ECO:0000256" key="3">
    <source>
        <dbReference type="PROSITE-ProRule" id="PRU00339"/>
    </source>
</evidence>
<dbReference type="SUPFAM" id="SSF48452">
    <property type="entry name" value="TPR-like"/>
    <property type="match status" value="1"/>
</dbReference>
<sequence>MSPTTLPPSIKWDTHNTSSPYIRPTELNNHKYGAMSTKAALKAAKAAIDSKNWEEAVEQANTVLEKDPSNYFAKLFLGRANDGLSKYDDAAKAYNDATKIKPDDPQAWLGLRGMYEGLGGRNVDENIDVGMKLAEIYANLDDAHRSQSAVDKLVDHARKHGTKTQYARALGTQLPSSPIYSYLEGRLPQPSAVLTRIAEIHETQETATIKKLIDERRLRLGATLDNTTTSVKNEVYSKSPLEGIYEEIINWTNDDELRREYEEKLLERVYDTLLVLPAGAKEEKRQKVMKLAHDMVVIKHPYHLAWQIELEWQSGLDVEAY</sequence>
<dbReference type="Pfam" id="PF13432">
    <property type="entry name" value="TPR_16"/>
    <property type="match status" value="1"/>
</dbReference>
<dbReference type="GO" id="GO:0055087">
    <property type="term" value="C:Ski complex"/>
    <property type="evidence" value="ECO:0007669"/>
    <property type="project" value="InterPro"/>
</dbReference>
<feature type="repeat" description="TPR" evidence="3">
    <location>
        <begin position="71"/>
        <end position="104"/>
    </location>
</feature>
<evidence type="ECO:0000256" key="1">
    <source>
        <dbReference type="ARBA" id="ARBA00022737"/>
    </source>
</evidence>
<dbReference type="Pfam" id="PF18833">
    <property type="entry name" value="TPR_22"/>
    <property type="match status" value="1"/>
</dbReference>
<organism evidence="4 5">
    <name type="scientific">Curvularia kusanoi</name>
    <name type="common">Cochliobolus kusanoi</name>
    <dbReference type="NCBI Taxonomy" id="90978"/>
    <lineage>
        <taxon>Eukaryota</taxon>
        <taxon>Fungi</taxon>
        <taxon>Dikarya</taxon>
        <taxon>Ascomycota</taxon>
        <taxon>Pezizomycotina</taxon>
        <taxon>Dothideomycetes</taxon>
        <taxon>Pleosporomycetidae</taxon>
        <taxon>Pleosporales</taxon>
        <taxon>Pleosporineae</taxon>
        <taxon>Pleosporaceae</taxon>
        <taxon>Curvularia</taxon>
    </lineage>
</organism>
<evidence type="ECO:0000313" key="4">
    <source>
        <dbReference type="EMBL" id="KAF3004909.1"/>
    </source>
</evidence>
<dbReference type="PANTHER" id="PTHR15704:SF7">
    <property type="entry name" value="SUPERKILLER COMPLEX PROTEIN 3"/>
    <property type="match status" value="1"/>
</dbReference>
<proteinExistence type="predicted"/>